<evidence type="ECO:0000256" key="1">
    <source>
        <dbReference type="PROSITE-ProRule" id="PRU00489"/>
    </source>
</evidence>
<dbReference type="FunCoup" id="A0A1X2H756">
    <property type="interactions" value="21"/>
</dbReference>
<dbReference type="GO" id="GO:0005634">
    <property type="term" value="C:nucleus"/>
    <property type="evidence" value="ECO:0007669"/>
    <property type="project" value="TreeGrafter"/>
</dbReference>
<dbReference type="Proteomes" id="UP000242180">
    <property type="component" value="Unassembled WGS sequence"/>
</dbReference>
<comment type="caution">
    <text evidence="2">The sequence shown here is derived from an EMBL/GenBank/DDBJ whole genome shotgun (WGS) entry which is preliminary data.</text>
</comment>
<evidence type="ECO:0000313" key="2">
    <source>
        <dbReference type="EMBL" id="ORY94237.1"/>
    </source>
</evidence>
<dbReference type="InParanoid" id="A0A1X2H756"/>
<dbReference type="InterPro" id="IPR029063">
    <property type="entry name" value="SAM-dependent_MTases_sf"/>
</dbReference>
<dbReference type="EMBL" id="MCGN01000008">
    <property type="protein sequence ID" value="ORY94237.1"/>
    <property type="molecule type" value="Genomic_DNA"/>
</dbReference>
<dbReference type="Pfam" id="PF05063">
    <property type="entry name" value="MT-A70"/>
    <property type="match status" value="1"/>
</dbReference>
<dbReference type="InterPro" id="IPR002052">
    <property type="entry name" value="DNA_methylase_N6_adenine_CS"/>
</dbReference>
<dbReference type="AlphaFoldDB" id="A0A1X2H756"/>
<name>A0A1X2H756_SYNRA</name>
<dbReference type="PANTHER" id="PTHR12829:SF4">
    <property type="entry name" value="N(6)-ADENINE-SPECIFIC METHYLTRANSFERASE METTL4"/>
    <property type="match status" value="1"/>
</dbReference>
<protein>
    <submittedName>
        <fullName evidence="2">MT-A70-domain-containing protein</fullName>
    </submittedName>
</protein>
<proteinExistence type="inferred from homology"/>
<sequence>MIVASSDTCDIVDCEAAFGIDGTVRLRPGDFSLGTPYFTSRLGQKRPRPDDDTLDNTPSDTIHAIVQQLPVMAPDYWHDRPMEAVVMNAHVHFPSLVSLAEASLRFDPDNDEDEDNRQILRPDMALESLQVFYRHFEHPKDSPILIRVQDAYYWIPPRTAFMMGSLENIHLPTLGKFDCIVMDPPWPNKSVRRSAHYETQEDIYDLFAIPLPQLAQPNCLVAVWVTNKPKFIRFVQKLFAAWDVEPLTTWYWLKVTTHGEPVCPIDSPHRKPYEHLILGRKRPVKININDPPALPRVLVSVPSKHHSRKPPLNDILMRYLPSDARRLELFARCLTPGWTSWGNECLKFQHVDYFYDTNEAMEEGKQK</sequence>
<keyword evidence="3" id="KW-1185">Reference proteome</keyword>
<gene>
    <name evidence="2" type="ORF">BCR43DRAFT_496087</name>
</gene>
<evidence type="ECO:0000313" key="3">
    <source>
        <dbReference type="Proteomes" id="UP000242180"/>
    </source>
</evidence>
<dbReference type="OrthoDB" id="61116at2759"/>
<dbReference type="GO" id="GO:0008168">
    <property type="term" value="F:methyltransferase activity"/>
    <property type="evidence" value="ECO:0007669"/>
    <property type="project" value="InterPro"/>
</dbReference>
<reference evidence="2 3" key="1">
    <citation type="submission" date="2016-07" db="EMBL/GenBank/DDBJ databases">
        <title>Pervasive Adenine N6-methylation of Active Genes in Fungi.</title>
        <authorList>
            <consortium name="DOE Joint Genome Institute"/>
            <person name="Mondo S.J."/>
            <person name="Dannebaum R.O."/>
            <person name="Kuo R.C."/>
            <person name="Labutti K."/>
            <person name="Haridas S."/>
            <person name="Kuo A."/>
            <person name="Salamov A."/>
            <person name="Ahrendt S.R."/>
            <person name="Lipzen A."/>
            <person name="Sullivan W."/>
            <person name="Andreopoulos W.B."/>
            <person name="Clum A."/>
            <person name="Lindquist E."/>
            <person name="Daum C."/>
            <person name="Ramamoorthy G.K."/>
            <person name="Gryganskyi A."/>
            <person name="Culley D."/>
            <person name="Magnuson J.K."/>
            <person name="James T.Y."/>
            <person name="O'Malley M.A."/>
            <person name="Stajich J.E."/>
            <person name="Spatafora J.W."/>
            <person name="Visel A."/>
            <person name="Grigoriev I.V."/>
        </authorList>
    </citation>
    <scope>NUCLEOTIDE SEQUENCE [LARGE SCALE GENOMIC DNA]</scope>
    <source>
        <strain evidence="2 3">NRRL 2496</strain>
    </source>
</reference>
<dbReference type="PROSITE" id="PS00092">
    <property type="entry name" value="N6_MTASE"/>
    <property type="match status" value="1"/>
</dbReference>
<dbReference type="InterPro" id="IPR007757">
    <property type="entry name" value="MT-A70-like"/>
</dbReference>
<dbReference type="PROSITE" id="PS51143">
    <property type="entry name" value="MT_A70"/>
    <property type="match status" value="1"/>
</dbReference>
<dbReference type="PANTHER" id="PTHR12829">
    <property type="entry name" value="N6-ADENOSINE-METHYLTRANSFERASE"/>
    <property type="match status" value="1"/>
</dbReference>
<dbReference type="STRING" id="13706.A0A1X2H756"/>
<dbReference type="SUPFAM" id="SSF53335">
    <property type="entry name" value="S-adenosyl-L-methionine-dependent methyltransferases"/>
    <property type="match status" value="1"/>
</dbReference>
<dbReference type="GO" id="GO:0032259">
    <property type="term" value="P:methylation"/>
    <property type="evidence" value="ECO:0007669"/>
    <property type="project" value="InterPro"/>
</dbReference>
<comment type="similarity">
    <text evidence="1">Belongs to the MT-A70-like family.</text>
</comment>
<dbReference type="GO" id="GO:0003676">
    <property type="term" value="F:nucleic acid binding"/>
    <property type="evidence" value="ECO:0007669"/>
    <property type="project" value="InterPro"/>
</dbReference>
<accession>A0A1X2H756</accession>
<organism evidence="2 3">
    <name type="scientific">Syncephalastrum racemosum</name>
    <name type="common">Filamentous fungus</name>
    <dbReference type="NCBI Taxonomy" id="13706"/>
    <lineage>
        <taxon>Eukaryota</taxon>
        <taxon>Fungi</taxon>
        <taxon>Fungi incertae sedis</taxon>
        <taxon>Mucoromycota</taxon>
        <taxon>Mucoromycotina</taxon>
        <taxon>Mucoromycetes</taxon>
        <taxon>Mucorales</taxon>
        <taxon>Syncephalastraceae</taxon>
        <taxon>Syncephalastrum</taxon>
    </lineage>
</organism>